<dbReference type="AlphaFoldDB" id="A0A0G1FII4"/>
<accession>A0A0G1FII4</accession>
<proteinExistence type="predicted"/>
<protein>
    <submittedName>
        <fullName evidence="1">Uncharacterized protein</fullName>
    </submittedName>
</protein>
<dbReference type="EMBL" id="LCFD01000008">
    <property type="protein sequence ID" value="KKS86643.1"/>
    <property type="molecule type" value="Genomic_DNA"/>
</dbReference>
<gene>
    <name evidence="1" type="ORF">UV61_C0008G0096</name>
</gene>
<reference evidence="1 2" key="1">
    <citation type="journal article" date="2015" name="Nature">
        <title>rRNA introns, odd ribosomes, and small enigmatic genomes across a large radiation of phyla.</title>
        <authorList>
            <person name="Brown C.T."/>
            <person name="Hug L.A."/>
            <person name="Thomas B.C."/>
            <person name="Sharon I."/>
            <person name="Castelle C.J."/>
            <person name="Singh A."/>
            <person name="Wilkins M.J."/>
            <person name="Williams K.H."/>
            <person name="Banfield J.F."/>
        </authorList>
    </citation>
    <scope>NUCLEOTIDE SEQUENCE [LARGE SCALE GENOMIC DNA]</scope>
</reference>
<name>A0A0G1FII4_9BACT</name>
<comment type="caution">
    <text evidence="1">The sequence shown here is derived from an EMBL/GenBank/DDBJ whole genome shotgun (WGS) entry which is preliminary data.</text>
</comment>
<evidence type="ECO:0000313" key="1">
    <source>
        <dbReference type="EMBL" id="KKS86643.1"/>
    </source>
</evidence>
<sequence length="239" mass="25675">MSKSTHLKYKLGPNDRPTVAKGQKVTRGDIIIKKQTRKIFEFPLAKILGVTPNKISKYLVQVENTLIKLGEVIARKPGFLSKRVVKAPIPGKLIVVDKAKGIVGIEHEDKQMDIKAWFEGIVTDVTPSEITFSPRGVVITGNSGSGLPVTGTLLSLVETVSALTMPIAVENCVLALKTANSDVVAKADALGAVAIVAETLEETALKLPYLIVADIQSVHPHQKKTVVVFGDGKQLLVLD</sequence>
<evidence type="ECO:0000313" key="2">
    <source>
        <dbReference type="Proteomes" id="UP000034050"/>
    </source>
</evidence>
<dbReference type="STRING" id="1618446.UV61_C0008G0096"/>
<organism evidence="1 2">
    <name type="scientific">Candidatus Gottesmanbacteria bacterium GW2011_GWB1_43_11</name>
    <dbReference type="NCBI Taxonomy" id="1618446"/>
    <lineage>
        <taxon>Bacteria</taxon>
        <taxon>Candidatus Gottesmaniibacteriota</taxon>
    </lineage>
</organism>
<dbReference type="Proteomes" id="UP000034050">
    <property type="component" value="Unassembled WGS sequence"/>
</dbReference>